<comment type="caution">
    <text evidence="1">The sequence shown here is derived from an EMBL/GenBank/DDBJ whole genome shotgun (WGS) entry which is preliminary data.</text>
</comment>
<reference evidence="1" key="1">
    <citation type="submission" date="2023-06" db="EMBL/GenBank/DDBJ databases">
        <authorList>
            <consortium name="Lawrence Berkeley National Laboratory"/>
            <person name="Ahrendt S."/>
            <person name="Sahu N."/>
            <person name="Indic B."/>
            <person name="Wong-Bajracharya J."/>
            <person name="Merenyi Z."/>
            <person name="Ke H.-M."/>
            <person name="Monk M."/>
            <person name="Kocsube S."/>
            <person name="Drula E."/>
            <person name="Lipzen A."/>
            <person name="Balint B."/>
            <person name="Henrissat B."/>
            <person name="Andreopoulos B."/>
            <person name="Martin F.M."/>
            <person name="Harder C.B."/>
            <person name="Rigling D."/>
            <person name="Ford K.L."/>
            <person name="Foster G.D."/>
            <person name="Pangilinan J."/>
            <person name="Papanicolaou A."/>
            <person name="Barry K."/>
            <person name="LaButti K."/>
            <person name="Viragh M."/>
            <person name="Koriabine M."/>
            <person name="Yan M."/>
            <person name="Riley R."/>
            <person name="Champramary S."/>
            <person name="Plett K.L."/>
            <person name="Tsai I.J."/>
            <person name="Slot J."/>
            <person name="Sipos G."/>
            <person name="Plett J."/>
            <person name="Nagy L.G."/>
            <person name="Grigoriev I.V."/>
        </authorList>
    </citation>
    <scope>NUCLEOTIDE SEQUENCE</scope>
    <source>
        <strain evidence="1">ICMP 16352</strain>
    </source>
</reference>
<dbReference type="Proteomes" id="UP001175227">
    <property type="component" value="Unassembled WGS sequence"/>
</dbReference>
<evidence type="ECO:0000313" key="2">
    <source>
        <dbReference type="Proteomes" id="UP001175227"/>
    </source>
</evidence>
<name>A0AA39NZV2_9AGAR</name>
<keyword evidence="2" id="KW-1185">Reference proteome</keyword>
<accession>A0AA39NZV2</accession>
<gene>
    <name evidence="1" type="ORF">IW261DRAFT_1568595</name>
</gene>
<organism evidence="1 2">
    <name type="scientific">Armillaria novae-zelandiae</name>
    <dbReference type="NCBI Taxonomy" id="153914"/>
    <lineage>
        <taxon>Eukaryota</taxon>
        <taxon>Fungi</taxon>
        <taxon>Dikarya</taxon>
        <taxon>Basidiomycota</taxon>
        <taxon>Agaricomycotina</taxon>
        <taxon>Agaricomycetes</taxon>
        <taxon>Agaricomycetidae</taxon>
        <taxon>Agaricales</taxon>
        <taxon>Marasmiineae</taxon>
        <taxon>Physalacriaceae</taxon>
        <taxon>Armillaria</taxon>
    </lineage>
</organism>
<sequence length="332" mass="36984">MFVVSSGELAWTLRNRAQSHVAVNFKCIFKYARSSEEVRKPQDHMSPSGKPWHSRNILSWFPCPIQCSRVLATSLSFEYMDRRPASKVRLSTNTYHPSSYPECKSCEANRTLARCVSVISFVDGCDMFIVEEGEFVLQEAVVRVSLLVRQGRRDEIAEVSAFWAKGTGGLSGRKPGLWHQRRWHDLRITHLTLCARVADFHATLNLSAPDSTLLAVPQWVHLTLSIMNLTWLTLRATSIPPSAFLHPLWALILILGIMILMPDSLPTVPPSVDCLDPLASINNLPPIQPSISLTSLPSARIHPSPPRAPFSFPPHAPLFQALGQAISTRANP</sequence>
<dbReference type="EMBL" id="JAUEPR010000026">
    <property type="protein sequence ID" value="KAK0474589.1"/>
    <property type="molecule type" value="Genomic_DNA"/>
</dbReference>
<protein>
    <submittedName>
        <fullName evidence="1">Uncharacterized protein</fullName>
    </submittedName>
</protein>
<evidence type="ECO:0000313" key="1">
    <source>
        <dbReference type="EMBL" id="KAK0474589.1"/>
    </source>
</evidence>
<proteinExistence type="predicted"/>
<dbReference type="AlphaFoldDB" id="A0AA39NZV2"/>